<organism evidence="1">
    <name type="scientific">Octopus bimaculoides</name>
    <name type="common">California two-spotted octopus</name>
    <dbReference type="NCBI Taxonomy" id="37653"/>
    <lineage>
        <taxon>Eukaryota</taxon>
        <taxon>Metazoa</taxon>
        <taxon>Spiralia</taxon>
        <taxon>Lophotrochozoa</taxon>
        <taxon>Mollusca</taxon>
        <taxon>Cephalopoda</taxon>
        <taxon>Coleoidea</taxon>
        <taxon>Octopodiformes</taxon>
        <taxon>Octopoda</taxon>
        <taxon>Incirrata</taxon>
        <taxon>Octopodidae</taxon>
        <taxon>Octopus</taxon>
    </lineage>
</organism>
<gene>
    <name evidence="1" type="ORF">OCBIM_22039774mg</name>
</gene>
<dbReference type="STRING" id="37653.A0A0L8G5E2"/>
<name>A0A0L8G5E2_OCTBM</name>
<dbReference type="InterPro" id="IPR027417">
    <property type="entry name" value="P-loop_NTPase"/>
</dbReference>
<dbReference type="AlphaFoldDB" id="A0A0L8G5E2"/>
<sequence length="77" mass="8583">MLVRIPVIPSNVPFQFKRLQFPIQVSFAISINTSQGQTLKIAGLQLEQPCFSRGQIYVRASHVGAKTNPSPYAPRNE</sequence>
<accession>A0A0L8G5E2</accession>
<dbReference type="EMBL" id="KQ423746">
    <property type="protein sequence ID" value="KOF72246.1"/>
    <property type="molecule type" value="Genomic_DNA"/>
</dbReference>
<proteinExistence type="predicted"/>
<dbReference type="SUPFAM" id="SSF52540">
    <property type="entry name" value="P-loop containing nucleoside triphosphate hydrolases"/>
    <property type="match status" value="1"/>
</dbReference>
<evidence type="ECO:0008006" key="2">
    <source>
        <dbReference type="Google" id="ProtNLM"/>
    </source>
</evidence>
<protein>
    <recommendedName>
        <fullName evidence="2">ATP-dependent DNA helicase</fullName>
    </recommendedName>
</protein>
<evidence type="ECO:0000313" key="1">
    <source>
        <dbReference type="EMBL" id="KOF72246.1"/>
    </source>
</evidence>
<reference evidence="1" key="1">
    <citation type="submission" date="2015-07" db="EMBL/GenBank/DDBJ databases">
        <title>MeaNS - Measles Nucleotide Surveillance Program.</title>
        <authorList>
            <person name="Tran T."/>
            <person name="Druce J."/>
        </authorList>
    </citation>
    <scope>NUCLEOTIDE SEQUENCE</scope>
    <source>
        <strain evidence="1">UCB-OBI-ISO-001</strain>
        <tissue evidence="1">Gonad</tissue>
    </source>
</reference>